<name>A0A367FDU5_9ACTN</name>
<accession>A0A367FDU5</accession>
<dbReference type="AlphaFoldDB" id="A0A367FDU5"/>
<sequence length="70" mass="7284">MTNEQETAGLHALSWFKSSYSGSSGASDCVEVAHTVGAVHVRDSKVQRGAVLSVPSAGWADFVAFAEQSA</sequence>
<gene>
    <name evidence="2" type="ORF">DTL70_03005</name>
</gene>
<evidence type="ECO:0000259" key="1">
    <source>
        <dbReference type="Pfam" id="PF04149"/>
    </source>
</evidence>
<organism evidence="2 3">
    <name type="scientific">Streptomyces diacarni</name>
    <dbReference type="NCBI Taxonomy" id="2800381"/>
    <lineage>
        <taxon>Bacteria</taxon>
        <taxon>Bacillati</taxon>
        <taxon>Actinomycetota</taxon>
        <taxon>Actinomycetes</taxon>
        <taxon>Kitasatosporales</taxon>
        <taxon>Streptomycetaceae</taxon>
        <taxon>Streptomyces</taxon>
    </lineage>
</organism>
<comment type="caution">
    <text evidence="2">The sequence shown here is derived from an EMBL/GenBank/DDBJ whole genome shotgun (WGS) entry which is preliminary data.</text>
</comment>
<dbReference type="RefSeq" id="WP_114020247.1">
    <property type="nucleotide sequence ID" value="NZ_QOIN01000026.1"/>
</dbReference>
<dbReference type="EMBL" id="QOIN01000026">
    <property type="protein sequence ID" value="RCG28089.1"/>
    <property type="molecule type" value="Genomic_DNA"/>
</dbReference>
<protein>
    <submittedName>
        <fullName evidence="2">DUF397 domain-containing protein</fullName>
    </submittedName>
</protein>
<evidence type="ECO:0000313" key="3">
    <source>
        <dbReference type="Proteomes" id="UP000252914"/>
    </source>
</evidence>
<dbReference type="Proteomes" id="UP000252914">
    <property type="component" value="Unassembled WGS sequence"/>
</dbReference>
<feature type="domain" description="DUF397" evidence="1">
    <location>
        <begin position="14"/>
        <end position="66"/>
    </location>
</feature>
<dbReference type="InterPro" id="IPR007278">
    <property type="entry name" value="DUF397"/>
</dbReference>
<evidence type="ECO:0000313" key="2">
    <source>
        <dbReference type="EMBL" id="RCG28089.1"/>
    </source>
</evidence>
<dbReference type="Pfam" id="PF04149">
    <property type="entry name" value="DUF397"/>
    <property type="match status" value="1"/>
</dbReference>
<reference evidence="2 3" key="1">
    <citation type="submission" date="2018-06" db="EMBL/GenBank/DDBJ databases">
        <title>Streptomyces reniochalinae sp. nov. and Streptomyces diacarnus sp. nov. from marine sponges.</title>
        <authorList>
            <person name="Li L."/>
        </authorList>
    </citation>
    <scope>NUCLEOTIDE SEQUENCE [LARGE SCALE GENOMIC DNA]</scope>
    <source>
        <strain evidence="2 3">LHW51701</strain>
    </source>
</reference>
<keyword evidence="3" id="KW-1185">Reference proteome</keyword>
<proteinExistence type="predicted"/>